<gene>
    <name evidence="3" type="ORF">CFR77_09840</name>
</gene>
<accession>A0A318QMV6</accession>
<dbReference type="Proteomes" id="UP000247814">
    <property type="component" value="Unassembled WGS sequence"/>
</dbReference>
<evidence type="ECO:0000313" key="3">
    <source>
        <dbReference type="EMBL" id="PYD78818.1"/>
    </source>
</evidence>
<feature type="chain" id="PRO_5016270316" description="Lipoprotein SmpA/OmlA domain-containing protein" evidence="2">
    <location>
        <begin position="28"/>
        <end position="131"/>
    </location>
</feature>
<dbReference type="OrthoDB" id="7225452at2"/>
<dbReference type="InterPro" id="IPR037873">
    <property type="entry name" value="BamE-like"/>
</dbReference>
<keyword evidence="1 2" id="KW-0732">Signal</keyword>
<reference evidence="3 4" key="1">
    <citation type="submission" date="2017-07" db="EMBL/GenBank/DDBJ databases">
        <title>A draft genome sequence of Komagataeibacter sucrofermentans LMG 18788.</title>
        <authorList>
            <person name="Skraban J."/>
            <person name="Cleenwerck I."/>
            <person name="Vandamme P."/>
            <person name="Trcek J."/>
        </authorList>
    </citation>
    <scope>NUCLEOTIDE SEQUENCE [LARGE SCALE GENOMIC DNA]</scope>
    <source>
        <strain evidence="3 4">LMG 18788</strain>
    </source>
</reference>
<evidence type="ECO:0008006" key="5">
    <source>
        <dbReference type="Google" id="ProtNLM"/>
    </source>
</evidence>
<evidence type="ECO:0000256" key="2">
    <source>
        <dbReference type="SAM" id="SignalP"/>
    </source>
</evidence>
<dbReference type="EMBL" id="NKUA01000011">
    <property type="protein sequence ID" value="PYD78818.1"/>
    <property type="molecule type" value="Genomic_DNA"/>
</dbReference>
<evidence type="ECO:0000313" key="4">
    <source>
        <dbReference type="Proteomes" id="UP000247814"/>
    </source>
</evidence>
<feature type="signal peptide" evidence="2">
    <location>
        <begin position="1"/>
        <end position="27"/>
    </location>
</feature>
<keyword evidence="4" id="KW-1185">Reference proteome</keyword>
<sequence length="131" mass="14390">MEKLLMKKFAIAGCLTAVLLVSGCASSGNTSIKNETADTIDQKIHDNVTTKQQVRAMFGDPMSTHFTDSGHEEWQYSFATTKANGTNFIPYYGAFSNGSHGKEKTLDIIYNGDVVWHHVMSSSNVKTHEGL</sequence>
<evidence type="ECO:0000256" key="1">
    <source>
        <dbReference type="ARBA" id="ARBA00022729"/>
    </source>
</evidence>
<dbReference type="PROSITE" id="PS51257">
    <property type="entry name" value="PROKAR_LIPOPROTEIN"/>
    <property type="match status" value="1"/>
</dbReference>
<protein>
    <recommendedName>
        <fullName evidence="5">Lipoprotein SmpA/OmlA domain-containing protein</fullName>
    </recommendedName>
</protein>
<name>A0A318QMV6_9PROT</name>
<dbReference type="AlphaFoldDB" id="A0A318QMV6"/>
<organism evidence="3 4">
    <name type="scientific">Komagataeibacter sucrofermentans</name>
    <dbReference type="NCBI Taxonomy" id="1053551"/>
    <lineage>
        <taxon>Bacteria</taxon>
        <taxon>Pseudomonadati</taxon>
        <taxon>Pseudomonadota</taxon>
        <taxon>Alphaproteobacteria</taxon>
        <taxon>Acetobacterales</taxon>
        <taxon>Acetobacteraceae</taxon>
        <taxon>Komagataeibacter</taxon>
    </lineage>
</organism>
<comment type="caution">
    <text evidence="3">The sequence shown here is derived from an EMBL/GenBank/DDBJ whole genome shotgun (WGS) entry which is preliminary data.</text>
</comment>
<proteinExistence type="predicted"/>
<dbReference type="Gene3D" id="3.30.1450.10">
    <property type="match status" value="1"/>
</dbReference>